<sequence length="161" mass="18252">MDENMLTPELNTPLKLARLNEMPDGLVDMGTVSSTVVQNLAKRKAVKRGAASHSTTSDSVDDSRKRRKVTPPAKSQVVLKDSVKIVEGADLRPHFEVETGLMEEQWRAKAREKGVTVVEDEFKKNNLARKLYQLRYTKAEILAFSKGNYEEKEIMDEEEDE</sequence>
<comment type="caution">
    <text evidence="2">The sequence shown here is derived from an EMBL/GenBank/DDBJ whole genome shotgun (WGS) entry which is preliminary data.</text>
</comment>
<evidence type="ECO:0000313" key="3">
    <source>
        <dbReference type="Proteomes" id="UP000541444"/>
    </source>
</evidence>
<proteinExistence type="predicted"/>
<protein>
    <submittedName>
        <fullName evidence="2">Uncharacterized protein</fullName>
    </submittedName>
</protein>
<feature type="region of interest" description="Disordered" evidence="1">
    <location>
        <begin position="43"/>
        <end position="74"/>
    </location>
</feature>
<reference evidence="2 3" key="1">
    <citation type="journal article" date="2020" name="IScience">
        <title>Genome Sequencing of the Endangered Kingdonia uniflora (Circaeasteraceae, Ranunculales) Reveals Potential Mechanisms of Evolutionary Specialization.</title>
        <authorList>
            <person name="Sun Y."/>
            <person name="Deng T."/>
            <person name="Zhang A."/>
            <person name="Moore M.J."/>
            <person name="Landis J.B."/>
            <person name="Lin N."/>
            <person name="Zhang H."/>
            <person name="Zhang X."/>
            <person name="Huang J."/>
            <person name="Zhang X."/>
            <person name="Sun H."/>
            <person name="Wang H."/>
        </authorList>
    </citation>
    <scope>NUCLEOTIDE SEQUENCE [LARGE SCALE GENOMIC DNA]</scope>
    <source>
        <strain evidence="2">TB1705</strain>
        <tissue evidence="2">Leaf</tissue>
    </source>
</reference>
<organism evidence="2 3">
    <name type="scientific">Kingdonia uniflora</name>
    <dbReference type="NCBI Taxonomy" id="39325"/>
    <lineage>
        <taxon>Eukaryota</taxon>
        <taxon>Viridiplantae</taxon>
        <taxon>Streptophyta</taxon>
        <taxon>Embryophyta</taxon>
        <taxon>Tracheophyta</taxon>
        <taxon>Spermatophyta</taxon>
        <taxon>Magnoliopsida</taxon>
        <taxon>Ranunculales</taxon>
        <taxon>Circaeasteraceae</taxon>
        <taxon>Kingdonia</taxon>
    </lineage>
</organism>
<dbReference type="Proteomes" id="UP000541444">
    <property type="component" value="Unassembled WGS sequence"/>
</dbReference>
<dbReference type="AlphaFoldDB" id="A0A7J7NYG7"/>
<gene>
    <name evidence="2" type="ORF">GIB67_029450</name>
</gene>
<keyword evidence="3" id="KW-1185">Reference proteome</keyword>
<dbReference type="EMBL" id="JACGCM010000445">
    <property type="protein sequence ID" value="KAF6172032.1"/>
    <property type="molecule type" value="Genomic_DNA"/>
</dbReference>
<evidence type="ECO:0000313" key="2">
    <source>
        <dbReference type="EMBL" id="KAF6172032.1"/>
    </source>
</evidence>
<accession>A0A7J7NYG7</accession>
<name>A0A7J7NYG7_9MAGN</name>
<evidence type="ECO:0000256" key="1">
    <source>
        <dbReference type="SAM" id="MobiDB-lite"/>
    </source>
</evidence>